<sequence length="224" mass="23770">MQTTTTARLPGTFARSLLAASASCALFLTGCANMTEGQRNTATGVGIGTAAGAIVGGLVGDGRGAAVGATLGGLGGYVWSQRMERQRAEMDRAMADTGVVVTQTSDNRLKLNIPSDISFDTNRYDIKPEFAPLLDRFARSLQENPNTEVLIVGHTDSTGNDAINNPLSRNRAEATRQYLVSRGVASHRIQIEGRGSYEPVASNATAEGRARNRRVEIFVGEPAQ</sequence>
<dbReference type="PRINTS" id="PR01021">
    <property type="entry name" value="OMPADOMAIN"/>
</dbReference>
<evidence type="ECO:0000256" key="3">
    <source>
        <dbReference type="ARBA" id="ARBA00023237"/>
    </source>
</evidence>
<dbReference type="EMBL" id="LBNQ01000041">
    <property type="protein sequence ID" value="KKW66887.1"/>
    <property type="molecule type" value="Genomic_DNA"/>
</dbReference>
<keyword evidence="8" id="KW-1185">Reference proteome</keyword>
<keyword evidence="2 4" id="KW-0472">Membrane</keyword>
<dbReference type="InterPro" id="IPR006665">
    <property type="entry name" value="OmpA-like"/>
</dbReference>
<dbReference type="InterPro" id="IPR006664">
    <property type="entry name" value="OMP_bac"/>
</dbReference>
<dbReference type="SUPFAM" id="SSF103088">
    <property type="entry name" value="OmpA-like"/>
    <property type="match status" value="1"/>
</dbReference>
<dbReference type="InterPro" id="IPR036737">
    <property type="entry name" value="OmpA-like_sf"/>
</dbReference>
<protein>
    <submittedName>
        <fullName evidence="7">Membrane protein</fullName>
    </submittedName>
</protein>
<proteinExistence type="predicted"/>
<dbReference type="CDD" id="cd07185">
    <property type="entry name" value="OmpA_C-like"/>
    <property type="match status" value="1"/>
</dbReference>
<dbReference type="GO" id="GO:0009279">
    <property type="term" value="C:cell outer membrane"/>
    <property type="evidence" value="ECO:0007669"/>
    <property type="project" value="UniProtKB-SubCell"/>
</dbReference>
<gene>
    <name evidence="7" type="ORF">AAV94_13645</name>
</gene>
<dbReference type="RefSeq" id="WP_046742864.1">
    <property type="nucleotide sequence ID" value="NZ_LBNQ01000041.1"/>
</dbReference>
<evidence type="ECO:0000313" key="8">
    <source>
        <dbReference type="Proteomes" id="UP000050580"/>
    </source>
</evidence>
<dbReference type="PRINTS" id="PR01023">
    <property type="entry name" value="NAFLGMOTY"/>
</dbReference>
<dbReference type="Pfam" id="PF00691">
    <property type="entry name" value="OmpA"/>
    <property type="match status" value="1"/>
</dbReference>
<keyword evidence="5" id="KW-0732">Signal</keyword>
<dbReference type="PANTHER" id="PTHR30329:SF21">
    <property type="entry name" value="LIPOPROTEIN YIAD-RELATED"/>
    <property type="match status" value="1"/>
</dbReference>
<evidence type="ECO:0000256" key="5">
    <source>
        <dbReference type="SAM" id="SignalP"/>
    </source>
</evidence>
<dbReference type="InterPro" id="IPR050330">
    <property type="entry name" value="Bact_OuterMem_StrucFunc"/>
</dbReference>
<evidence type="ECO:0000259" key="6">
    <source>
        <dbReference type="PROSITE" id="PS51123"/>
    </source>
</evidence>
<dbReference type="PANTHER" id="PTHR30329">
    <property type="entry name" value="STATOR ELEMENT OF FLAGELLAR MOTOR COMPLEX"/>
    <property type="match status" value="1"/>
</dbReference>
<evidence type="ECO:0000256" key="2">
    <source>
        <dbReference type="ARBA" id="ARBA00023136"/>
    </source>
</evidence>
<dbReference type="Pfam" id="PF13488">
    <property type="entry name" value="Gly-zipper_Omp"/>
    <property type="match status" value="1"/>
</dbReference>
<evidence type="ECO:0000313" key="7">
    <source>
        <dbReference type="EMBL" id="KKW66887.1"/>
    </source>
</evidence>
<dbReference type="STRING" id="1610491.AAV94_13645"/>
<keyword evidence="3" id="KW-0998">Cell outer membrane</keyword>
<evidence type="ECO:0000256" key="1">
    <source>
        <dbReference type="ARBA" id="ARBA00004442"/>
    </source>
</evidence>
<comment type="subcellular location">
    <subcellularLocation>
        <location evidence="1">Cell outer membrane</location>
    </subcellularLocation>
</comment>
<dbReference type="Gene3D" id="3.30.1330.60">
    <property type="entry name" value="OmpA-like domain"/>
    <property type="match status" value="1"/>
</dbReference>
<dbReference type="AlphaFoldDB" id="A0A0U1PWS0"/>
<dbReference type="Proteomes" id="UP000050580">
    <property type="component" value="Unassembled WGS sequence"/>
</dbReference>
<organism evidence="7 8">
    <name type="scientific">Lampropedia cohaerens</name>
    <dbReference type="NCBI Taxonomy" id="1610491"/>
    <lineage>
        <taxon>Bacteria</taxon>
        <taxon>Pseudomonadati</taxon>
        <taxon>Pseudomonadota</taxon>
        <taxon>Betaproteobacteria</taxon>
        <taxon>Burkholderiales</taxon>
        <taxon>Comamonadaceae</taxon>
        <taxon>Lampropedia</taxon>
    </lineage>
</organism>
<comment type="caution">
    <text evidence="7">The sequence shown here is derived from an EMBL/GenBank/DDBJ whole genome shotgun (WGS) entry which is preliminary data.</text>
</comment>
<feature type="signal peptide" evidence="5">
    <location>
        <begin position="1"/>
        <end position="34"/>
    </location>
</feature>
<evidence type="ECO:0000256" key="4">
    <source>
        <dbReference type="PROSITE-ProRule" id="PRU00473"/>
    </source>
</evidence>
<reference evidence="7 8" key="1">
    <citation type="submission" date="2015-05" db="EMBL/GenBank/DDBJ databases">
        <title>Draft genome sequence of Lampropedia sp. CT6, isolated from the microbial mat of a hot water spring, located at Manikaran, India.</title>
        <authorList>
            <person name="Tripathi C."/>
            <person name="Rani P."/>
            <person name="Mahato N.K."/>
            <person name="Lal R."/>
        </authorList>
    </citation>
    <scope>NUCLEOTIDE SEQUENCE [LARGE SCALE GENOMIC DNA]</scope>
    <source>
        <strain evidence="7 8">CT6</strain>
    </source>
</reference>
<dbReference type="OrthoDB" id="9782229at2"/>
<accession>A0A0U1PWS0</accession>
<name>A0A0U1PWS0_9BURK</name>
<dbReference type="InterPro" id="IPR039567">
    <property type="entry name" value="Gly-zipper"/>
</dbReference>
<feature type="chain" id="PRO_5006712977" evidence="5">
    <location>
        <begin position="35"/>
        <end position="224"/>
    </location>
</feature>
<dbReference type="PROSITE" id="PS51123">
    <property type="entry name" value="OMPA_2"/>
    <property type="match status" value="1"/>
</dbReference>
<feature type="domain" description="OmpA-like" evidence="6">
    <location>
        <begin position="106"/>
        <end position="223"/>
    </location>
</feature>